<evidence type="ECO:0000313" key="9">
    <source>
        <dbReference type="EMBL" id="GFO85198.1"/>
    </source>
</evidence>
<dbReference type="InterPro" id="IPR016152">
    <property type="entry name" value="PTrfase/Anion_transptr"/>
</dbReference>
<dbReference type="Gene3D" id="1.10.1790.10">
    <property type="entry name" value="PRD domain"/>
    <property type="match status" value="2"/>
</dbReference>
<evidence type="ECO:0000259" key="7">
    <source>
        <dbReference type="PROSITE" id="PS51099"/>
    </source>
</evidence>
<dbReference type="Pfam" id="PF05043">
    <property type="entry name" value="Mga"/>
    <property type="match status" value="1"/>
</dbReference>
<dbReference type="Gene3D" id="1.10.10.10">
    <property type="entry name" value="Winged helix-like DNA-binding domain superfamily/Winged helix DNA-binding domain"/>
    <property type="match status" value="1"/>
</dbReference>
<dbReference type="RefSeq" id="WP_201310902.1">
    <property type="nucleotide sequence ID" value="NZ_BLYI01000031.1"/>
</dbReference>
<evidence type="ECO:0000256" key="5">
    <source>
        <dbReference type="ARBA" id="ARBA00023163"/>
    </source>
</evidence>
<dbReference type="InterPro" id="IPR002178">
    <property type="entry name" value="PTS_EIIA_type-2_dom"/>
</dbReference>
<dbReference type="InterPro" id="IPR036634">
    <property type="entry name" value="PRD_sf"/>
</dbReference>
<dbReference type="Gene3D" id="3.40.50.2300">
    <property type="match status" value="1"/>
</dbReference>
<keyword evidence="2" id="KW-0677">Repeat</keyword>
<dbReference type="SUPFAM" id="SSF63520">
    <property type="entry name" value="PTS-regulatory domain, PRD"/>
    <property type="match status" value="2"/>
</dbReference>
<dbReference type="InterPro" id="IPR036095">
    <property type="entry name" value="PTS_EIIB-like_sf"/>
</dbReference>
<dbReference type="InterPro" id="IPR036388">
    <property type="entry name" value="WH-like_DNA-bd_sf"/>
</dbReference>
<evidence type="ECO:0000256" key="3">
    <source>
        <dbReference type="ARBA" id="ARBA00023015"/>
    </source>
</evidence>
<reference evidence="9" key="1">
    <citation type="submission" date="2020-06" db="EMBL/GenBank/DDBJ databases">
        <title>Characterization of fructooligosaccharide metabolism and fructooligosaccharide-degrading enzymes in human commensal butyrate producers.</title>
        <authorList>
            <person name="Tanno H."/>
            <person name="Fujii T."/>
            <person name="Hirano K."/>
            <person name="Maeno S."/>
            <person name="Tonozuka T."/>
            <person name="Sakamoto M."/>
            <person name="Ohkuma M."/>
            <person name="Tochio T."/>
            <person name="Endo A."/>
        </authorList>
    </citation>
    <scope>NUCLEOTIDE SEQUENCE</scope>
    <source>
        <strain evidence="9">JCM 17466</strain>
    </source>
</reference>
<dbReference type="Pfam" id="PF08279">
    <property type="entry name" value="HTH_11"/>
    <property type="match status" value="1"/>
</dbReference>
<dbReference type="PROSITE" id="PS51094">
    <property type="entry name" value="PTS_EIIA_TYPE_2"/>
    <property type="match status" value="1"/>
</dbReference>
<keyword evidence="1" id="KW-0808">Transferase</keyword>
<keyword evidence="3" id="KW-0805">Transcription regulation</keyword>
<evidence type="ECO:0000256" key="2">
    <source>
        <dbReference type="ARBA" id="ARBA00022737"/>
    </source>
</evidence>
<feature type="domain" description="PRD" evidence="8">
    <location>
        <begin position="312"/>
        <end position="420"/>
    </location>
</feature>
<dbReference type="SUPFAM" id="SSF52794">
    <property type="entry name" value="PTS system IIB component-like"/>
    <property type="match status" value="1"/>
</dbReference>
<dbReference type="InterPro" id="IPR007737">
    <property type="entry name" value="Mga_HTH"/>
</dbReference>
<comment type="caution">
    <text evidence="9">The sequence shown here is derived from an EMBL/GenBank/DDBJ whole genome shotgun (WGS) entry which is preliminary data.</text>
</comment>
<organism evidence="9 10">
    <name type="scientific">Anaerostipes butyraticus</name>
    <dbReference type="NCBI Taxonomy" id="645466"/>
    <lineage>
        <taxon>Bacteria</taxon>
        <taxon>Bacillati</taxon>
        <taxon>Bacillota</taxon>
        <taxon>Clostridia</taxon>
        <taxon>Lachnospirales</taxon>
        <taxon>Lachnospiraceae</taxon>
        <taxon>Anaerostipes</taxon>
    </lineage>
</organism>
<dbReference type="Proteomes" id="UP000613208">
    <property type="component" value="Unassembled WGS sequence"/>
</dbReference>
<dbReference type="PROSITE" id="PS51372">
    <property type="entry name" value="PRD_2"/>
    <property type="match status" value="2"/>
</dbReference>
<accession>A0A916Q6A1</accession>
<feature type="domain" description="PRD" evidence="8">
    <location>
        <begin position="201"/>
        <end position="306"/>
    </location>
</feature>
<evidence type="ECO:0000259" key="8">
    <source>
        <dbReference type="PROSITE" id="PS51372"/>
    </source>
</evidence>
<feature type="domain" description="PTS EIIA type-2" evidence="6">
    <location>
        <begin position="547"/>
        <end position="691"/>
    </location>
</feature>
<dbReference type="InterPro" id="IPR013011">
    <property type="entry name" value="PTS_EIIB_2"/>
</dbReference>
<keyword evidence="10" id="KW-1185">Reference proteome</keyword>
<evidence type="ECO:0000259" key="6">
    <source>
        <dbReference type="PROSITE" id="PS51094"/>
    </source>
</evidence>
<gene>
    <name evidence="9" type="primary">mtlR_1</name>
    <name evidence="9" type="ORF">ANBU17_15450</name>
</gene>
<dbReference type="Gene3D" id="3.40.930.10">
    <property type="entry name" value="Mannitol-specific EII, Chain A"/>
    <property type="match status" value="1"/>
</dbReference>
<evidence type="ECO:0000256" key="4">
    <source>
        <dbReference type="ARBA" id="ARBA00023159"/>
    </source>
</evidence>
<dbReference type="GO" id="GO:0006355">
    <property type="term" value="P:regulation of DNA-templated transcription"/>
    <property type="evidence" value="ECO:0007669"/>
    <property type="project" value="InterPro"/>
</dbReference>
<dbReference type="AlphaFoldDB" id="A0A916Q6A1"/>
<evidence type="ECO:0000256" key="1">
    <source>
        <dbReference type="ARBA" id="ARBA00022679"/>
    </source>
</evidence>
<dbReference type="PANTHER" id="PTHR30185">
    <property type="entry name" value="CRYPTIC BETA-GLUCOSIDE BGL OPERON ANTITERMINATOR"/>
    <property type="match status" value="1"/>
</dbReference>
<dbReference type="InterPro" id="IPR013196">
    <property type="entry name" value="HTH_11"/>
</dbReference>
<dbReference type="CDD" id="cd05568">
    <property type="entry name" value="PTS_IIB_bgl_like"/>
    <property type="match status" value="1"/>
</dbReference>
<keyword evidence="4" id="KW-0010">Activator</keyword>
<dbReference type="InterPro" id="IPR050661">
    <property type="entry name" value="BglG_antiterminators"/>
</dbReference>
<dbReference type="GO" id="GO:0008982">
    <property type="term" value="F:protein-N(PI)-phosphohistidine-sugar phosphotransferase activity"/>
    <property type="evidence" value="ECO:0007669"/>
    <property type="project" value="InterPro"/>
</dbReference>
<dbReference type="PANTHER" id="PTHR30185:SF18">
    <property type="entry name" value="TRANSCRIPTIONAL REGULATOR MTLR"/>
    <property type="match status" value="1"/>
</dbReference>
<dbReference type="EMBL" id="BLYI01000031">
    <property type="protein sequence ID" value="GFO85198.1"/>
    <property type="molecule type" value="Genomic_DNA"/>
</dbReference>
<dbReference type="Pfam" id="PF00359">
    <property type="entry name" value="PTS_EIIA_2"/>
    <property type="match status" value="1"/>
</dbReference>
<proteinExistence type="predicted"/>
<dbReference type="Pfam" id="PF00874">
    <property type="entry name" value="PRD"/>
    <property type="match status" value="2"/>
</dbReference>
<dbReference type="InterPro" id="IPR011608">
    <property type="entry name" value="PRD"/>
</dbReference>
<protein>
    <submittedName>
        <fullName evidence="9">Transcription antiterminator BglG</fullName>
    </submittedName>
</protein>
<name>A0A916Q6A1_9FIRM</name>
<dbReference type="GO" id="GO:0009401">
    <property type="term" value="P:phosphoenolpyruvate-dependent sugar phosphotransferase system"/>
    <property type="evidence" value="ECO:0007669"/>
    <property type="project" value="InterPro"/>
</dbReference>
<sequence>MTSKNSGLSKRQKEIIKILSQFTSDHPITVQTISEKLKLSSRTILRELPKINEWFEENDFRLVKKPRVGLYVDEDQETRKFLQELVQMDHRKNAFTKEERQDRILAELFTDEEPLKYFYFTSLFHVSDGTLASDLDEVDQWMEHYNLSLIRRPGLGISWEGKEEDYRQAASVLFQKQLKEKNLQYLFKKENKLPSGQYFQQLPQEVLEQLIVIVSETQRVLNIQYTEHSRLHFILYLLLTINRLKTGHSISGKEKDLMSIMHLPECQVSNWIGSKIGQIVGFPISEGEIYCIAIQLLSEKIWKNKNESKYEEESFKIRQIVIKIVINMEQLLDTDFLDDPVLIDGLCNHMRPAINRIKMGVFSENGHLDMLRESYENIYEATKAACGFLKRELDVEEIPNGELGFIAMYFCAAVEKKVSDSEKYSICIACPYGIGTSHMLSVQIQKEFPEIRVRKVLSTAELDIDALKEEGIDLIISTAELDLPFPNLCVGSVLMGPDKIMIRNKLAELEKNRTADTEHPSKTEHRIRRISRSGIEYMVELGKEILQVLDNIKIASEADIPSKKMLIQCAGSLFARNEENAETITRDLMKREEISNTYIPSMNVLFLHCETRGVQHCRFGYIVLPEPLREEVEEELEEIQGAIVMLIPKAKIRVYREVMSEISGALAEKEQILAALKRKDRRTVEIHLENSLGTYYETMMRKKGGQES</sequence>
<keyword evidence="5" id="KW-0804">Transcription</keyword>
<dbReference type="PROSITE" id="PS51099">
    <property type="entry name" value="PTS_EIIB_TYPE_2"/>
    <property type="match status" value="1"/>
</dbReference>
<feature type="domain" description="PTS EIIB type-2" evidence="7">
    <location>
        <begin position="424"/>
        <end position="514"/>
    </location>
</feature>
<evidence type="ECO:0000313" key="10">
    <source>
        <dbReference type="Proteomes" id="UP000613208"/>
    </source>
</evidence>
<dbReference type="SUPFAM" id="SSF55804">
    <property type="entry name" value="Phoshotransferase/anion transport protein"/>
    <property type="match status" value="1"/>
</dbReference>